<keyword evidence="2" id="KW-0560">Oxidoreductase</keyword>
<dbReference type="PROSITE" id="PS00463">
    <property type="entry name" value="ZN2_CY6_FUNGAL_1"/>
    <property type="match status" value="1"/>
</dbReference>
<gene>
    <name evidence="6" type="ORF">FEQUK3_LOCUS11879</name>
</gene>
<dbReference type="CDD" id="cd00067">
    <property type="entry name" value="GAL4"/>
    <property type="match status" value="1"/>
</dbReference>
<evidence type="ECO:0000256" key="1">
    <source>
        <dbReference type="ARBA" id="ARBA00022630"/>
    </source>
</evidence>
<evidence type="ECO:0000256" key="4">
    <source>
        <dbReference type="SAM" id="MobiDB-lite"/>
    </source>
</evidence>
<evidence type="ECO:0000313" key="7">
    <source>
        <dbReference type="Proteomes" id="UP000693738"/>
    </source>
</evidence>
<dbReference type="InterPro" id="IPR001138">
    <property type="entry name" value="Zn2Cys6_DnaBD"/>
</dbReference>
<proteinExistence type="predicted"/>
<dbReference type="PANTHER" id="PTHR48105">
    <property type="entry name" value="THIOREDOXIN REDUCTASE 1-RELATED-RELATED"/>
    <property type="match status" value="1"/>
</dbReference>
<dbReference type="InterPro" id="IPR050097">
    <property type="entry name" value="Ferredoxin-NADP_redctase_2"/>
</dbReference>
<feature type="compositionally biased region" description="Low complexity" evidence="4">
    <location>
        <begin position="68"/>
        <end position="79"/>
    </location>
</feature>
<organism evidence="6 7">
    <name type="scientific">Fusarium equiseti</name>
    <name type="common">Fusarium scirpi</name>
    <dbReference type="NCBI Taxonomy" id="61235"/>
    <lineage>
        <taxon>Eukaryota</taxon>
        <taxon>Fungi</taxon>
        <taxon>Dikarya</taxon>
        <taxon>Ascomycota</taxon>
        <taxon>Pezizomycotina</taxon>
        <taxon>Sordariomycetes</taxon>
        <taxon>Hypocreomycetidae</taxon>
        <taxon>Hypocreales</taxon>
        <taxon>Nectriaceae</taxon>
        <taxon>Fusarium</taxon>
        <taxon>Fusarium incarnatum-equiseti species complex</taxon>
    </lineage>
</organism>
<evidence type="ECO:0000313" key="6">
    <source>
        <dbReference type="EMBL" id="CAG7566139.1"/>
    </source>
</evidence>
<evidence type="ECO:0000256" key="3">
    <source>
        <dbReference type="ARBA" id="ARBA00023242"/>
    </source>
</evidence>
<dbReference type="PROSITE" id="PS50048">
    <property type="entry name" value="ZN2_CY6_FUNGAL_2"/>
    <property type="match status" value="1"/>
</dbReference>
<evidence type="ECO:0000256" key="2">
    <source>
        <dbReference type="ARBA" id="ARBA00023002"/>
    </source>
</evidence>
<dbReference type="GO" id="GO:0008270">
    <property type="term" value="F:zinc ion binding"/>
    <property type="evidence" value="ECO:0007669"/>
    <property type="project" value="InterPro"/>
</dbReference>
<dbReference type="EMBL" id="CAJSTJ010000195">
    <property type="protein sequence ID" value="CAG7566139.1"/>
    <property type="molecule type" value="Genomic_DNA"/>
</dbReference>
<dbReference type="GO" id="GO:0000981">
    <property type="term" value="F:DNA-binding transcription factor activity, RNA polymerase II-specific"/>
    <property type="evidence" value="ECO:0007669"/>
    <property type="project" value="InterPro"/>
</dbReference>
<name>A0A8J2NPP1_FUSEQ</name>
<keyword evidence="3" id="KW-0539">Nucleus</keyword>
<dbReference type="InterPro" id="IPR023753">
    <property type="entry name" value="FAD/NAD-binding_dom"/>
</dbReference>
<feature type="domain" description="Zn(2)-C6 fungal-type" evidence="5">
    <location>
        <begin position="18"/>
        <end position="48"/>
    </location>
</feature>
<dbReference type="SMART" id="SM00066">
    <property type="entry name" value="GAL4"/>
    <property type="match status" value="1"/>
</dbReference>
<dbReference type="Pfam" id="PF07992">
    <property type="entry name" value="Pyr_redox_2"/>
    <property type="match status" value="1"/>
</dbReference>
<feature type="region of interest" description="Disordered" evidence="4">
    <location>
        <begin position="132"/>
        <end position="154"/>
    </location>
</feature>
<sequence length="638" mass="69014">MTSSQTSAPPTRAAQRSACDACRTRKCKCNGEKPVCARCAFHGLECVYSVKQRMGRPSKRRLTPPLTPTQSSPSDQQDLGSPVADSSTPSLFSPITISGLDAFNIDPLLGLSLAASIDPGLQIEQQSPISNQSTDIFQTPSSNTDISNTATVTDIPSSASPSCSCLATFYLTMDDLCKNTDLVFPSGLIFLREKLSTVSQLAHCRICPTQYLSSMQNIQLLGTLLMSIAKQYGVVLESITKESDLMRERNQPMHIHFGTSGEDSASAFSFQISPSEWAALARRAIKQEVYGSDDKEDSLWGLIHLLERRQSSTSCPVAMPHAVSSTRGLDPHFLRNALDVLIIGAGPAGLSAALALGHARRSAAIFGSFERSGSQGRDIENLTSLHTHMITELNTKYRTISFISASAKSVRERGMVFEVEDTTGRCWKGRKVILATGSHEILPKILGYQELRGTKILDLSQCPEFDDTTLKCAAALITSSDSEYIDSAILSAHLARQYTPDITLLTNGMINLEQHPQIIAAVKRGFKIDNRPIQSFAKPDAESSINVEFDNGTKASYSFIAHKPRSAITGPFSEQLDLEMTSEGRILVEGDYQETSVRGVFAAGSCASVIDSEAVELSTGTTAGIGANFQIVEDDVGF</sequence>
<accession>A0A8J2NPP1</accession>
<keyword evidence="1" id="KW-0285">Flavoprotein</keyword>
<dbReference type="Pfam" id="PF00172">
    <property type="entry name" value="Zn_clus"/>
    <property type="match status" value="1"/>
</dbReference>
<feature type="region of interest" description="Disordered" evidence="4">
    <location>
        <begin position="54"/>
        <end position="87"/>
    </location>
</feature>
<reference evidence="6" key="1">
    <citation type="submission" date="2021-05" db="EMBL/GenBank/DDBJ databases">
        <authorList>
            <person name="Khan N."/>
        </authorList>
    </citation>
    <scope>NUCLEOTIDE SEQUENCE</scope>
</reference>
<comment type="caution">
    <text evidence="6">The sequence shown here is derived from an EMBL/GenBank/DDBJ whole genome shotgun (WGS) entry which is preliminary data.</text>
</comment>
<protein>
    <recommendedName>
        <fullName evidence="5">Zn(2)-C6 fungal-type domain-containing protein</fullName>
    </recommendedName>
</protein>
<dbReference type="Proteomes" id="UP000693738">
    <property type="component" value="Unassembled WGS sequence"/>
</dbReference>
<evidence type="ECO:0000259" key="5">
    <source>
        <dbReference type="PROSITE" id="PS50048"/>
    </source>
</evidence>
<dbReference type="AlphaFoldDB" id="A0A8J2NPP1"/>
<dbReference type="GO" id="GO:0016491">
    <property type="term" value="F:oxidoreductase activity"/>
    <property type="evidence" value="ECO:0007669"/>
    <property type="project" value="UniProtKB-KW"/>
</dbReference>